<evidence type="ECO:0000256" key="2">
    <source>
        <dbReference type="ARBA" id="ARBA00022723"/>
    </source>
</evidence>
<evidence type="ECO:0000259" key="3">
    <source>
        <dbReference type="Pfam" id="PF01557"/>
    </source>
</evidence>
<dbReference type="AlphaFoldDB" id="A0AAU7V3N1"/>
<dbReference type="GO" id="GO:0046872">
    <property type="term" value="F:metal ion binding"/>
    <property type="evidence" value="ECO:0007669"/>
    <property type="project" value="UniProtKB-KW"/>
</dbReference>
<evidence type="ECO:0000313" key="4">
    <source>
        <dbReference type="EMBL" id="XBW06590.1"/>
    </source>
</evidence>
<accession>A0AAU7V3N1</accession>
<proteinExistence type="inferred from homology"/>
<organism evidence="4">
    <name type="scientific">Rhodococcus sp. D-6</name>
    <dbReference type="NCBI Taxonomy" id="1387842"/>
    <lineage>
        <taxon>Bacteria</taxon>
        <taxon>Bacillati</taxon>
        <taxon>Actinomycetota</taxon>
        <taxon>Actinomycetes</taxon>
        <taxon>Mycobacteriales</taxon>
        <taxon>Nocardiaceae</taxon>
        <taxon>Rhodococcus</taxon>
    </lineage>
</organism>
<dbReference type="RefSeq" id="WP_350247565.1">
    <property type="nucleotide sequence ID" value="NZ_CP132970.1"/>
</dbReference>
<gene>
    <name evidence="4" type="ORF">RBB84_12185</name>
</gene>
<reference evidence="4" key="1">
    <citation type="submission" date="2023-08" db="EMBL/GenBank/DDBJ databases">
        <title>The novel hydrolase IpcH responsible for the initial isoprocarb degradation step in Rhodococcus sp. D-6.</title>
        <authorList>
            <person name="Zhu Q."/>
        </authorList>
    </citation>
    <scope>NUCLEOTIDE SEQUENCE</scope>
    <source>
        <strain evidence="4">D-6</strain>
    </source>
</reference>
<dbReference type="GO" id="GO:0019752">
    <property type="term" value="P:carboxylic acid metabolic process"/>
    <property type="evidence" value="ECO:0007669"/>
    <property type="project" value="UniProtKB-ARBA"/>
</dbReference>
<dbReference type="SUPFAM" id="SSF56529">
    <property type="entry name" value="FAH"/>
    <property type="match status" value="1"/>
</dbReference>
<keyword evidence="4" id="KW-0378">Hydrolase</keyword>
<dbReference type="GO" id="GO:0016853">
    <property type="term" value="F:isomerase activity"/>
    <property type="evidence" value="ECO:0007669"/>
    <property type="project" value="UniProtKB-ARBA"/>
</dbReference>
<protein>
    <submittedName>
        <fullName evidence="4">Fumarylacetoacetate hydrolase family protein</fullName>
    </submittedName>
</protein>
<feature type="domain" description="Fumarylacetoacetase-like C-terminal" evidence="3">
    <location>
        <begin position="73"/>
        <end position="275"/>
    </location>
</feature>
<dbReference type="InterPro" id="IPR051121">
    <property type="entry name" value="FAH"/>
</dbReference>
<dbReference type="EMBL" id="CP132970">
    <property type="protein sequence ID" value="XBW06590.1"/>
    <property type="molecule type" value="Genomic_DNA"/>
</dbReference>
<evidence type="ECO:0000256" key="1">
    <source>
        <dbReference type="ARBA" id="ARBA00010211"/>
    </source>
</evidence>
<dbReference type="KEGG" id="rhox:RBB84_12185"/>
<dbReference type="GO" id="GO:0016787">
    <property type="term" value="F:hydrolase activity"/>
    <property type="evidence" value="ECO:0007669"/>
    <property type="project" value="UniProtKB-KW"/>
</dbReference>
<dbReference type="PANTHER" id="PTHR42796:SF4">
    <property type="entry name" value="FUMARYLACETOACETATE HYDROLASE DOMAIN-CONTAINING PROTEIN 2A"/>
    <property type="match status" value="1"/>
</dbReference>
<dbReference type="Pfam" id="PF01557">
    <property type="entry name" value="FAA_hydrolase"/>
    <property type="match status" value="1"/>
</dbReference>
<dbReference type="InterPro" id="IPR011234">
    <property type="entry name" value="Fumarylacetoacetase-like_C"/>
</dbReference>
<comment type="similarity">
    <text evidence="1">Belongs to the FAH family.</text>
</comment>
<sequence length="287" mass="31090">MKFANYDGRAVITDGTRAVYVSDASNDKFADEPERIYGQWDEFEQWAQTVEVTDGFALDRRKLAAPSPRPGQVFAVGLNYAEHAREGGFDLPTEPAVFTKFPTSITGAHTVLELPTDTVDFEAELVIVVGRYSYRVPESQAWDHVAGLTVGQDISERTRQLIGPAPQFSLGKSFPGFSPTGPWIVTPDEFGNRDDLGIGCSINGRVMQDGRTDDLIFPIARIVAKLSAILPLLPGDVIFTGTPSGVGGARKPPVFLRDGDVLETWVEGIGTITSTCRAGVPYPPAES</sequence>
<dbReference type="InterPro" id="IPR036663">
    <property type="entry name" value="Fumarylacetoacetase_C_sf"/>
</dbReference>
<dbReference type="PANTHER" id="PTHR42796">
    <property type="entry name" value="FUMARYLACETOACETATE HYDROLASE DOMAIN-CONTAINING PROTEIN 2A-RELATED"/>
    <property type="match status" value="1"/>
</dbReference>
<dbReference type="Gene3D" id="3.90.850.10">
    <property type="entry name" value="Fumarylacetoacetase-like, C-terminal domain"/>
    <property type="match status" value="1"/>
</dbReference>
<keyword evidence="2" id="KW-0479">Metal-binding</keyword>
<name>A0AAU7V3N1_9NOCA</name>
<dbReference type="FunFam" id="3.90.850.10:FF:000002">
    <property type="entry name" value="2-hydroxyhepta-2,4-diene-1,7-dioate isomerase"/>
    <property type="match status" value="1"/>
</dbReference>